<evidence type="ECO:0000313" key="11">
    <source>
        <dbReference type="PDB" id="3LN8"/>
    </source>
</evidence>
<dbReference type="SUPFAM" id="SSF54076">
    <property type="entry name" value="RNase A-like"/>
    <property type="match status" value="1"/>
</dbReference>
<evidence type="ECO:0000256" key="8">
    <source>
        <dbReference type="RuleBase" id="RU000651"/>
    </source>
</evidence>
<accession>E7FH76</accession>
<dbReference type="SMR" id="E7FH76"/>
<dbReference type="Gene3D" id="3.10.130.10">
    <property type="entry name" value="Ribonuclease A-like domain"/>
    <property type="match status" value="1"/>
</dbReference>
<keyword evidence="4 8" id="KW-0540">Nuclease</keyword>
<evidence type="ECO:0000256" key="3">
    <source>
        <dbReference type="ARBA" id="ARBA00022525"/>
    </source>
</evidence>
<dbReference type="InterPro" id="IPR023411">
    <property type="entry name" value="RNaseA_AS"/>
</dbReference>
<comment type="subcellular location">
    <subcellularLocation>
        <location evidence="1">Secreted</location>
    </subcellularLocation>
</comment>
<proteinExistence type="evidence at protein level"/>
<evidence type="ECO:0000256" key="7">
    <source>
        <dbReference type="ARBA" id="ARBA00023157"/>
    </source>
</evidence>
<evidence type="ECO:0000256" key="2">
    <source>
        <dbReference type="ARBA" id="ARBA00005600"/>
    </source>
</evidence>
<dbReference type="InterPro" id="IPR036816">
    <property type="entry name" value="RNaseA-like_dom_sf"/>
</dbReference>
<dbReference type="PANTHER" id="PTHR11437">
    <property type="entry name" value="RIBONUCLEASE"/>
    <property type="match status" value="1"/>
</dbReference>
<dbReference type="SMART" id="SM00092">
    <property type="entry name" value="RNAse_Pc"/>
    <property type="match status" value="1"/>
</dbReference>
<feature type="domain" description="Ribonuclease A-domain" evidence="9">
    <location>
        <begin position="3"/>
        <end position="122"/>
    </location>
</feature>
<organism evidence="10 11">
    <name type="scientific">Danio rerio</name>
    <name type="common">Zebrafish</name>
    <name type="synonym">Brachydanio rerio</name>
    <dbReference type="NCBI Taxonomy" id="7955"/>
    <lineage>
        <taxon>Eukaryota</taxon>
        <taxon>Metazoa</taxon>
        <taxon>Chordata</taxon>
        <taxon>Craniata</taxon>
        <taxon>Vertebrata</taxon>
        <taxon>Euteleostomi</taxon>
        <taxon>Actinopterygii</taxon>
        <taxon>Neopterygii</taxon>
        <taxon>Teleostei</taxon>
        <taxon>Ostariophysi</taxon>
        <taxon>Cypriniformes</taxon>
        <taxon>Danionidae</taxon>
        <taxon>Danioninae</taxon>
        <taxon>Danio</taxon>
    </lineage>
</organism>
<keyword evidence="3" id="KW-0964">Secreted</keyword>
<dbReference type="GO" id="GO:0003676">
    <property type="term" value="F:nucleic acid binding"/>
    <property type="evidence" value="ECO:0007669"/>
    <property type="project" value="InterPro"/>
</dbReference>
<evidence type="ECO:0007829" key="12">
    <source>
        <dbReference type="PDB" id="3LJD"/>
    </source>
</evidence>
<feature type="disulfide bond" evidence="12 13">
    <location>
        <begin position="44"/>
        <end position="95"/>
    </location>
</feature>
<dbReference type="GO" id="GO:0004519">
    <property type="term" value="F:endonuclease activity"/>
    <property type="evidence" value="ECO:0007669"/>
    <property type="project" value="UniProtKB-KW"/>
</dbReference>
<dbReference type="AlphaFoldDB" id="E7FH76"/>
<dbReference type="PRINTS" id="PR00794">
    <property type="entry name" value="RIBONUCLEASE"/>
</dbReference>
<dbReference type="GO" id="GO:0016787">
    <property type="term" value="F:hydrolase activity"/>
    <property type="evidence" value="ECO:0007669"/>
    <property type="project" value="UniProtKB-KW"/>
</dbReference>
<reference evidence="12 13" key="1">
    <citation type="journal article" date="2011" name="Biochem. J.">
        <title>A new RNase sheds light on the RNase/angiogenin subfamily from zebrafish.</title>
        <authorList>
            <person name="Pizzo E."/>
            <person name="Merlino A."/>
            <person name="Turano M."/>
            <person name="Russo Krauss I."/>
            <person name="Coscia F."/>
            <person name="Zanfardino A."/>
            <person name="Varcamonti M."/>
            <person name="Furia A."/>
            <person name="Giancola C."/>
            <person name="Mazzarella L."/>
            <person name="Sica F."/>
            <person name="D'Alessio G."/>
        </authorList>
    </citation>
    <scope>X-RAY CRYSTALLOGRAPHY (1.38 ANGSTROMS)</scope>
    <scope>ACTIVE SITE</scope>
</reference>
<dbReference type="CDD" id="cd06265">
    <property type="entry name" value="RNase_A_canonical"/>
    <property type="match status" value="1"/>
</dbReference>
<keyword evidence="12 13" id="KW-0002">3D-structure</keyword>
<evidence type="ECO:0000256" key="5">
    <source>
        <dbReference type="ARBA" id="ARBA00022759"/>
    </source>
</evidence>
<dbReference type="PDBsum" id="3LN8"/>
<evidence type="ECO:0000256" key="6">
    <source>
        <dbReference type="ARBA" id="ARBA00022801"/>
    </source>
</evidence>
<feature type="disulfide bond" evidence="12 13">
    <location>
        <begin position="24"/>
        <end position="84"/>
    </location>
</feature>
<evidence type="ECO:0000256" key="1">
    <source>
        <dbReference type="ARBA" id="ARBA00004613"/>
    </source>
</evidence>
<dbReference type="PDB" id="3LJD">
    <property type="method" value="X-ray"/>
    <property type="resolution" value="1.38 A"/>
    <property type="chains" value="A/B=1-126"/>
</dbReference>
<feature type="disulfide bond" evidence="12 13">
    <location>
        <begin position="62"/>
        <end position="110"/>
    </location>
</feature>
<comment type="similarity">
    <text evidence="2 8">Belongs to the pancreatic ribonuclease family.</text>
</comment>
<dbReference type="PDB" id="3LN8">
    <property type="method" value="X-ray"/>
    <property type="resolution" value="1.61 A"/>
    <property type="chains" value="A/B=1-126"/>
</dbReference>
<evidence type="ECO:0000256" key="4">
    <source>
        <dbReference type="ARBA" id="ARBA00022722"/>
    </source>
</evidence>
<keyword evidence="7" id="KW-1015">Disulfide bond</keyword>
<sequence length="126" mass="14330">MHVKERYKNFLNQHVGPDMSVQRCNSEIGPNNRKITLSGTDNGCKPVNTFILANKRLIKTVCGRAGSPQGNMVRSNQPFPVVKCVLNNGERHPYCEYRGTRSTRYIVLKCEEGWPVHYHEDEVNVG</sequence>
<keyword evidence="6 8" id="KW-0378">Hydrolase</keyword>
<dbReference type="Pfam" id="PF00074">
    <property type="entry name" value="RnaseA"/>
    <property type="match status" value="1"/>
</dbReference>
<evidence type="ECO:0007829" key="13">
    <source>
        <dbReference type="PDB" id="3LN8"/>
    </source>
</evidence>
<evidence type="ECO:0000313" key="10">
    <source>
        <dbReference type="PDB" id="3LJD"/>
    </source>
</evidence>
<dbReference type="PROSITE" id="PS00127">
    <property type="entry name" value="RNASE_PANCREATIC"/>
    <property type="match status" value="1"/>
</dbReference>
<dbReference type="GO" id="GO:0005576">
    <property type="term" value="C:extracellular region"/>
    <property type="evidence" value="ECO:0007669"/>
    <property type="project" value="UniProtKB-SubCell"/>
</dbReference>
<name>E7FH76_DANRE</name>
<protein>
    <submittedName>
        <fullName evidence="11">Hydrolase</fullName>
    </submittedName>
    <submittedName>
        <fullName evidence="10">Zebrafish RNase1</fullName>
    </submittedName>
</protein>
<keyword evidence="5 8" id="KW-0255">Endonuclease</keyword>
<dbReference type="PANTHER" id="PTHR11437:SF10">
    <property type="entry name" value="ANGIOGENIN-RELATED"/>
    <property type="match status" value="1"/>
</dbReference>
<evidence type="ECO:0000259" key="9">
    <source>
        <dbReference type="SMART" id="SM00092"/>
    </source>
</evidence>
<dbReference type="PDBsum" id="3LJD"/>
<dbReference type="InterPro" id="IPR023412">
    <property type="entry name" value="RNaseA_domain"/>
</dbReference>
<dbReference type="InterPro" id="IPR001427">
    <property type="entry name" value="RNaseA"/>
</dbReference>